<keyword evidence="1" id="KW-0812">Transmembrane</keyword>
<name>A0A975SWD2_9ACTN</name>
<proteinExistence type="predicted"/>
<reference evidence="2" key="1">
    <citation type="submission" date="2021-06" db="EMBL/GenBank/DDBJ databases">
        <title>Complete genome sequence of Nocardioides sp. G188.</title>
        <authorList>
            <person name="Im W.-T."/>
        </authorList>
    </citation>
    <scope>NUCLEOTIDE SEQUENCE</scope>
    <source>
        <strain evidence="2">G188</strain>
    </source>
</reference>
<evidence type="ECO:0000313" key="3">
    <source>
        <dbReference type="Proteomes" id="UP000683575"/>
    </source>
</evidence>
<gene>
    <name evidence="2" type="ORF">KRR39_13345</name>
</gene>
<organism evidence="2 3">
    <name type="scientific">Nocardioides panacis</name>
    <dbReference type="NCBI Taxonomy" id="2849501"/>
    <lineage>
        <taxon>Bacteria</taxon>
        <taxon>Bacillati</taxon>
        <taxon>Actinomycetota</taxon>
        <taxon>Actinomycetes</taxon>
        <taxon>Propionibacteriales</taxon>
        <taxon>Nocardioidaceae</taxon>
        <taxon>Nocardioides</taxon>
    </lineage>
</organism>
<sequence>MSGTHDHDSGAPHKAGAFDIRVFIASLIGIYGVVLIIAGIIGPSEAELAKSGGVNVNLYAGLGMAVVAALFLLWARLRPVVVPTEQPADADDGRPAAH</sequence>
<accession>A0A975SWD2</accession>
<feature type="transmembrane region" description="Helical" evidence="1">
    <location>
        <begin position="54"/>
        <end position="75"/>
    </location>
</feature>
<dbReference type="AlphaFoldDB" id="A0A975SWD2"/>
<keyword evidence="1" id="KW-1133">Transmembrane helix</keyword>
<keyword evidence="3" id="KW-1185">Reference proteome</keyword>
<protein>
    <submittedName>
        <fullName evidence="2">Uncharacterized protein</fullName>
    </submittedName>
</protein>
<keyword evidence="1" id="KW-0472">Membrane</keyword>
<evidence type="ECO:0000313" key="2">
    <source>
        <dbReference type="EMBL" id="QWZ06558.1"/>
    </source>
</evidence>
<feature type="transmembrane region" description="Helical" evidence="1">
    <location>
        <begin position="20"/>
        <end position="42"/>
    </location>
</feature>
<dbReference type="KEGG" id="nps:KRR39_13345"/>
<dbReference type="Proteomes" id="UP000683575">
    <property type="component" value="Chromosome"/>
</dbReference>
<dbReference type="EMBL" id="CP077062">
    <property type="protein sequence ID" value="QWZ06558.1"/>
    <property type="molecule type" value="Genomic_DNA"/>
</dbReference>
<evidence type="ECO:0000256" key="1">
    <source>
        <dbReference type="SAM" id="Phobius"/>
    </source>
</evidence>
<dbReference type="RefSeq" id="WP_216937561.1">
    <property type="nucleotide sequence ID" value="NZ_CP077062.1"/>
</dbReference>